<evidence type="ECO:0000313" key="2">
    <source>
        <dbReference type="Proteomes" id="UP000196258"/>
    </source>
</evidence>
<dbReference type="RefSeq" id="WP_087254049.1">
    <property type="nucleotide sequence ID" value="NZ_NFLB01000001.1"/>
</dbReference>
<comment type="caution">
    <text evidence="1">The sequence shown here is derived from an EMBL/GenBank/DDBJ whole genome shotgun (WGS) entry which is preliminary data.</text>
</comment>
<dbReference type="EMBL" id="NFLB01000001">
    <property type="protein sequence ID" value="OUQ06571.1"/>
    <property type="molecule type" value="Genomic_DNA"/>
</dbReference>
<protein>
    <submittedName>
        <fullName evidence="1">Uncharacterized protein</fullName>
    </submittedName>
</protein>
<accession>A0A1Y4QNN8</accession>
<gene>
    <name evidence="1" type="ORF">B5E91_01200</name>
</gene>
<name>A0A1Y4QNN8_9FIRM</name>
<evidence type="ECO:0000313" key="1">
    <source>
        <dbReference type="EMBL" id="OUQ06571.1"/>
    </source>
</evidence>
<dbReference type="Gene3D" id="2.30.130.30">
    <property type="entry name" value="Hypothetical protein"/>
    <property type="match status" value="1"/>
</dbReference>
<organism evidence="1 2">
    <name type="scientific">Thomasclavelia spiroformis</name>
    <dbReference type="NCBI Taxonomy" id="29348"/>
    <lineage>
        <taxon>Bacteria</taxon>
        <taxon>Bacillati</taxon>
        <taxon>Bacillota</taxon>
        <taxon>Erysipelotrichia</taxon>
        <taxon>Erysipelotrichales</taxon>
        <taxon>Coprobacillaceae</taxon>
        <taxon>Thomasclavelia</taxon>
    </lineage>
</organism>
<reference evidence="2" key="1">
    <citation type="submission" date="2017-04" db="EMBL/GenBank/DDBJ databases">
        <title>Function of individual gut microbiota members based on whole genome sequencing of pure cultures obtained from chicken caecum.</title>
        <authorList>
            <person name="Medvecky M."/>
            <person name="Cejkova D."/>
            <person name="Polansky O."/>
            <person name="Karasova D."/>
            <person name="Kubasova T."/>
            <person name="Cizek A."/>
            <person name="Rychlik I."/>
        </authorList>
    </citation>
    <scope>NUCLEOTIDE SEQUENCE [LARGE SCALE GENOMIC DNA]</scope>
    <source>
        <strain evidence="2">An149</strain>
    </source>
</reference>
<sequence>MVNLLLDNNSFKKINSGAISHLIVCKEEGIKQGDFVFLSNRDNRNNCIVKVNYVDCEGSGVEENYCILNVKKVKAV</sequence>
<proteinExistence type="predicted"/>
<dbReference type="AlphaFoldDB" id="A0A1Y4QNN8"/>
<dbReference type="Proteomes" id="UP000196258">
    <property type="component" value="Unassembled WGS sequence"/>
</dbReference>